<protein>
    <submittedName>
        <fullName evidence="4">Uncharacterized protein</fullName>
    </submittedName>
</protein>
<gene>
    <name evidence="4" type="ORF">GZA08_17350</name>
</gene>
<keyword evidence="2" id="KW-1133">Transmembrane helix</keyword>
<evidence type="ECO:0000256" key="2">
    <source>
        <dbReference type="SAM" id="Phobius"/>
    </source>
</evidence>
<accession>A0A6B2JMC0</accession>
<evidence type="ECO:0000256" key="3">
    <source>
        <dbReference type="SAM" id="SignalP"/>
    </source>
</evidence>
<name>A0A6B2JMC0_9RHOB</name>
<feature type="signal peptide" evidence="3">
    <location>
        <begin position="1"/>
        <end position="25"/>
    </location>
</feature>
<evidence type="ECO:0000256" key="1">
    <source>
        <dbReference type="SAM" id="MobiDB-lite"/>
    </source>
</evidence>
<dbReference type="RefSeq" id="WP_163895951.1">
    <property type="nucleotide sequence ID" value="NZ_JAAFYS010000004.1"/>
</dbReference>
<evidence type="ECO:0000313" key="5">
    <source>
        <dbReference type="Proteomes" id="UP000474757"/>
    </source>
</evidence>
<dbReference type="Proteomes" id="UP000474757">
    <property type="component" value="Unassembled WGS sequence"/>
</dbReference>
<keyword evidence="5" id="KW-1185">Reference proteome</keyword>
<feature type="transmembrane region" description="Helical" evidence="2">
    <location>
        <begin position="41"/>
        <end position="57"/>
    </location>
</feature>
<organism evidence="4 5">
    <name type="scientific">Pseudoroseicyclus tamaricis</name>
    <dbReference type="NCBI Taxonomy" id="2705421"/>
    <lineage>
        <taxon>Bacteria</taxon>
        <taxon>Pseudomonadati</taxon>
        <taxon>Pseudomonadota</taxon>
        <taxon>Alphaproteobacteria</taxon>
        <taxon>Rhodobacterales</taxon>
        <taxon>Paracoccaceae</taxon>
        <taxon>Pseudoroseicyclus</taxon>
    </lineage>
</organism>
<dbReference type="AlphaFoldDB" id="A0A6B2JMC0"/>
<dbReference type="EMBL" id="JAAGAB010000004">
    <property type="protein sequence ID" value="NDV02733.1"/>
    <property type="molecule type" value="Genomic_DNA"/>
</dbReference>
<proteinExistence type="predicted"/>
<comment type="caution">
    <text evidence="4">The sequence shown here is derived from an EMBL/GenBank/DDBJ whole genome shotgun (WGS) entry which is preliminary data.</text>
</comment>
<keyword evidence="3" id="KW-0732">Signal</keyword>
<evidence type="ECO:0000313" key="4">
    <source>
        <dbReference type="EMBL" id="NDV02733.1"/>
    </source>
</evidence>
<feature type="chain" id="PRO_5025459945" evidence="3">
    <location>
        <begin position="26"/>
        <end position="189"/>
    </location>
</feature>
<keyword evidence="2" id="KW-0472">Membrane</keyword>
<feature type="region of interest" description="Disordered" evidence="1">
    <location>
        <begin position="60"/>
        <end position="115"/>
    </location>
</feature>
<sequence>MRYLTRQLIAIAAAFALVLPLPARAEEYGARSDSNGEEIGQLLIGLAVFGIAAHVLAQASKRNKEDDTPAPAPTARRPAPQQPFHPGFTRSEPGFSPDSSRGFSPASPRGFSPAAPAALPRLPSSCAVSFETLRGAPVRIVDQDCLARRFAQTSQLPASCNRTIRIVGGVARGFDVRCLQDEGYRFSAR</sequence>
<keyword evidence="2" id="KW-0812">Transmembrane</keyword>
<reference evidence="4 5" key="1">
    <citation type="submission" date="2020-02" db="EMBL/GenBank/DDBJ databases">
        <title>Pseudoroseicyclus tamarix, sp. nov., isolated from offshore sediment of a Tamarix chinensis forest.</title>
        <authorList>
            <person name="Gai Y."/>
        </authorList>
    </citation>
    <scope>NUCLEOTIDE SEQUENCE [LARGE SCALE GENOMIC DNA]</scope>
    <source>
        <strain evidence="4 5">CLL3-39</strain>
    </source>
</reference>